<dbReference type="Proteomes" id="UP000639606">
    <property type="component" value="Unassembled WGS sequence"/>
</dbReference>
<name>A0A918AS52_9PSEU</name>
<comment type="caution">
    <text evidence="2">The sequence shown here is derived from an EMBL/GenBank/DDBJ whole genome shotgun (WGS) entry which is preliminary data.</text>
</comment>
<protein>
    <submittedName>
        <fullName evidence="2">Uncharacterized protein</fullName>
    </submittedName>
</protein>
<gene>
    <name evidence="2" type="ORF">GCM10010185_60160</name>
</gene>
<reference evidence="2" key="1">
    <citation type="journal article" date="2014" name="Int. J. Syst. Evol. Microbiol.">
        <title>Complete genome sequence of Corynebacterium casei LMG S-19264T (=DSM 44701T), isolated from a smear-ripened cheese.</title>
        <authorList>
            <consortium name="US DOE Joint Genome Institute (JGI-PGF)"/>
            <person name="Walter F."/>
            <person name="Albersmeier A."/>
            <person name="Kalinowski J."/>
            <person name="Ruckert C."/>
        </authorList>
    </citation>
    <scope>NUCLEOTIDE SEQUENCE</scope>
    <source>
        <strain evidence="2">JCM 3313</strain>
    </source>
</reference>
<accession>A0A918AS52</accession>
<evidence type="ECO:0000256" key="1">
    <source>
        <dbReference type="SAM" id="MobiDB-lite"/>
    </source>
</evidence>
<evidence type="ECO:0000313" key="3">
    <source>
        <dbReference type="Proteomes" id="UP000639606"/>
    </source>
</evidence>
<organism evidence="2 3">
    <name type="scientific">Saccharothrix coeruleofusca</name>
    <dbReference type="NCBI Taxonomy" id="33919"/>
    <lineage>
        <taxon>Bacteria</taxon>
        <taxon>Bacillati</taxon>
        <taxon>Actinomycetota</taxon>
        <taxon>Actinomycetes</taxon>
        <taxon>Pseudonocardiales</taxon>
        <taxon>Pseudonocardiaceae</taxon>
        <taxon>Saccharothrix</taxon>
    </lineage>
</organism>
<evidence type="ECO:0000313" key="2">
    <source>
        <dbReference type="EMBL" id="GGP78386.1"/>
    </source>
</evidence>
<dbReference type="RefSeq" id="WP_189226710.1">
    <property type="nucleotide sequence ID" value="NZ_BMRG01000018.1"/>
</dbReference>
<proteinExistence type="predicted"/>
<dbReference type="AlphaFoldDB" id="A0A918AS52"/>
<reference evidence="2" key="2">
    <citation type="submission" date="2020-09" db="EMBL/GenBank/DDBJ databases">
        <authorList>
            <person name="Sun Q."/>
            <person name="Ohkuma M."/>
        </authorList>
    </citation>
    <scope>NUCLEOTIDE SEQUENCE</scope>
    <source>
        <strain evidence="2">JCM 3313</strain>
    </source>
</reference>
<keyword evidence="3" id="KW-1185">Reference proteome</keyword>
<feature type="region of interest" description="Disordered" evidence="1">
    <location>
        <begin position="92"/>
        <end position="112"/>
    </location>
</feature>
<sequence length="112" mass="11531">MSGSDVRLVVSAQSAGFDGRPVEEHLATGGVDPLVLPLPPTGGERLRAERAGCALKGAVPAGACEAIPPESPRQVAAVEREQREPVFQRPVALSGVQPAVGESTPVREKNGS</sequence>
<dbReference type="EMBL" id="BMRG01000018">
    <property type="protein sequence ID" value="GGP78386.1"/>
    <property type="molecule type" value="Genomic_DNA"/>
</dbReference>